<dbReference type="Pfam" id="PF04140">
    <property type="entry name" value="ICMT"/>
    <property type="match status" value="1"/>
</dbReference>
<name>A0A845LUF6_9RHOB</name>
<evidence type="ECO:0000256" key="4">
    <source>
        <dbReference type="ARBA" id="ARBA00023136"/>
    </source>
</evidence>
<dbReference type="GO" id="GO:0004671">
    <property type="term" value="F:protein C-terminal S-isoprenylcysteine carboxyl O-methyltransferase activity"/>
    <property type="evidence" value="ECO:0007669"/>
    <property type="project" value="InterPro"/>
</dbReference>
<comment type="subcellular location">
    <subcellularLocation>
        <location evidence="1">Membrane</location>
        <topology evidence="1">Multi-pass membrane protein</topology>
    </subcellularLocation>
</comment>
<evidence type="ECO:0000256" key="1">
    <source>
        <dbReference type="ARBA" id="ARBA00004141"/>
    </source>
</evidence>
<comment type="caution">
    <text evidence="6">The sequence shown here is derived from an EMBL/GenBank/DDBJ whole genome shotgun (WGS) entry which is preliminary data.</text>
</comment>
<dbReference type="EMBL" id="WTUX01000002">
    <property type="protein sequence ID" value="MZR11490.1"/>
    <property type="molecule type" value="Genomic_DNA"/>
</dbReference>
<gene>
    <name evidence="6" type="ORF">GQE99_00390</name>
</gene>
<dbReference type="RefSeq" id="WP_161349610.1">
    <property type="nucleotide sequence ID" value="NZ_WTUX01000002.1"/>
</dbReference>
<evidence type="ECO:0008006" key="8">
    <source>
        <dbReference type="Google" id="ProtNLM"/>
    </source>
</evidence>
<keyword evidence="4 5" id="KW-0472">Membrane</keyword>
<evidence type="ECO:0000256" key="5">
    <source>
        <dbReference type="SAM" id="Phobius"/>
    </source>
</evidence>
<dbReference type="Gene3D" id="1.20.120.1630">
    <property type="match status" value="1"/>
</dbReference>
<proteinExistence type="predicted"/>
<dbReference type="AlphaFoldDB" id="A0A845LUF6"/>
<reference evidence="6 7" key="1">
    <citation type="submission" date="2019-12" db="EMBL/GenBank/DDBJ databases">
        <title>Maritimibacter sp. nov. sp. isolated from sea sand.</title>
        <authorList>
            <person name="Kim J."/>
            <person name="Jeong S.E."/>
            <person name="Jung H.S."/>
            <person name="Jeon C.O."/>
        </authorList>
    </citation>
    <scope>NUCLEOTIDE SEQUENCE [LARGE SCALE GENOMIC DNA]</scope>
    <source>
        <strain evidence="6 7">DP07</strain>
    </source>
</reference>
<dbReference type="InterPro" id="IPR007269">
    <property type="entry name" value="ICMT_MeTrfase"/>
</dbReference>
<keyword evidence="7" id="KW-1185">Reference proteome</keyword>
<evidence type="ECO:0000256" key="2">
    <source>
        <dbReference type="ARBA" id="ARBA00022692"/>
    </source>
</evidence>
<keyword evidence="2 5" id="KW-0812">Transmembrane</keyword>
<sequence>MEIATLLFLGFIVLQRLGELALARVNTARLLAKGAYEVGASHYPVMVAMHSAWIAGLVVFGHDETVHYGWLAAFVILQVARVWILATLGPRWTTRIIVLPEPLVARGPFRYLKHPNYTLVVAEIFVAPMVLGLIWLAILFTLLNAAMLWVRIRAEEEALAPLRDGSA</sequence>
<feature type="transmembrane region" description="Helical" evidence="5">
    <location>
        <begin position="117"/>
        <end position="143"/>
    </location>
</feature>
<dbReference type="Proteomes" id="UP000467322">
    <property type="component" value="Unassembled WGS sequence"/>
</dbReference>
<evidence type="ECO:0000256" key="3">
    <source>
        <dbReference type="ARBA" id="ARBA00022989"/>
    </source>
</evidence>
<evidence type="ECO:0000313" key="7">
    <source>
        <dbReference type="Proteomes" id="UP000467322"/>
    </source>
</evidence>
<dbReference type="GO" id="GO:0016020">
    <property type="term" value="C:membrane"/>
    <property type="evidence" value="ECO:0007669"/>
    <property type="project" value="UniProtKB-SubCell"/>
</dbReference>
<feature type="transmembrane region" description="Helical" evidence="5">
    <location>
        <begin position="68"/>
        <end position="86"/>
    </location>
</feature>
<protein>
    <recommendedName>
        <fullName evidence="8">Methyltransferase</fullName>
    </recommendedName>
</protein>
<keyword evidence="3 5" id="KW-1133">Transmembrane helix</keyword>
<evidence type="ECO:0000313" key="6">
    <source>
        <dbReference type="EMBL" id="MZR11490.1"/>
    </source>
</evidence>
<feature type="transmembrane region" description="Helical" evidence="5">
    <location>
        <begin position="42"/>
        <end position="61"/>
    </location>
</feature>
<accession>A0A845LUF6</accession>
<organism evidence="6 7">
    <name type="scientific">Maritimibacter harenae</name>
    <dbReference type="NCBI Taxonomy" id="2606218"/>
    <lineage>
        <taxon>Bacteria</taxon>
        <taxon>Pseudomonadati</taxon>
        <taxon>Pseudomonadota</taxon>
        <taxon>Alphaproteobacteria</taxon>
        <taxon>Rhodobacterales</taxon>
        <taxon>Roseobacteraceae</taxon>
        <taxon>Maritimibacter</taxon>
    </lineage>
</organism>